<protein>
    <recommendedName>
        <fullName evidence="4">Alkaline shock protein 23</fullName>
    </recommendedName>
</protein>
<evidence type="ECO:0000313" key="3">
    <source>
        <dbReference type="Proteomes" id="UP000297597"/>
    </source>
</evidence>
<dbReference type="PANTHER" id="PTHR34297">
    <property type="entry name" value="HYPOTHETICAL CYTOSOLIC PROTEIN-RELATED"/>
    <property type="match status" value="1"/>
</dbReference>
<evidence type="ECO:0008006" key="4">
    <source>
        <dbReference type="Google" id="ProtNLM"/>
    </source>
</evidence>
<dbReference type="RefSeq" id="WP_134214589.1">
    <property type="nucleotide sequence ID" value="NZ_QFFZ01000036.1"/>
</dbReference>
<dbReference type="PANTHER" id="PTHR34297:SF1">
    <property type="entry name" value="ASP23_GLS24 FAMILY ENVELOPE STRESS RESPONSE PROTEIN"/>
    <property type="match status" value="1"/>
</dbReference>
<dbReference type="InterPro" id="IPR027417">
    <property type="entry name" value="P-loop_NTPase"/>
</dbReference>
<reference evidence="2 3" key="1">
    <citation type="journal article" date="2018" name="Environ. Microbiol.">
        <title>Novel energy conservation strategies and behaviour of Pelotomaculum schinkii driving syntrophic propionate catabolism.</title>
        <authorList>
            <person name="Hidalgo-Ahumada C.A.P."/>
            <person name="Nobu M.K."/>
            <person name="Narihiro T."/>
            <person name="Tamaki H."/>
            <person name="Liu W.T."/>
            <person name="Kamagata Y."/>
            <person name="Stams A.J.M."/>
            <person name="Imachi H."/>
            <person name="Sousa D.Z."/>
        </authorList>
    </citation>
    <scope>NUCLEOTIDE SEQUENCE [LARGE SCALE GENOMIC DNA]</scope>
    <source>
        <strain evidence="2 3">MGP</strain>
    </source>
</reference>
<dbReference type="SUPFAM" id="SSF52540">
    <property type="entry name" value="P-loop containing nucleoside triphosphate hydrolases"/>
    <property type="match status" value="1"/>
</dbReference>
<evidence type="ECO:0000313" key="2">
    <source>
        <dbReference type="EMBL" id="TEB09882.1"/>
    </source>
</evidence>
<name>A0A4Y7RMI2_9FIRM</name>
<dbReference type="Proteomes" id="UP000297597">
    <property type="component" value="Unassembled WGS sequence"/>
</dbReference>
<comment type="caution">
    <text evidence="2">The sequence shown here is derived from an EMBL/GenBank/DDBJ whole genome shotgun (WGS) entry which is preliminary data.</text>
</comment>
<accession>A0A4Y7RMI2</accession>
<gene>
    <name evidence="2" type="ORF">Pmgp_02793</name>
</gene>
<keyword evidence="3" id="KW-1185">Reference proteome</keyword>
<dbReference type="OrthoDB" id="5429664at2"/>
<comment type="similarity">
    <text evidence="1">Belongs to the asp23 family.</text>
</comment>
<sequence>METFALVGPSGTGKSHRATNIAHQLEAQVIIDDGLLIQGNRILAGTSAKRQPTRIGAIKSALFMDEKQVQEIKEALVNLDPHRVLILGTSEEMARKITARLGLPALTKVLNIEDVASEKEIRKARFLRSQFSKHVIPAPTLEVKRSFPGTLVDPLQVFLRKKGVAGKKDWLEQSVVRPTFTYHGKLSISNSALGAIAGHAAALVKGVSHSGKINVTVEQEGIVIIDIAPTLTFGYPLHVVAAEIQYKVKQAVEEMTGLQVKMVNVQVKGLSFAEETIEATV</sequence>
<evidence type="ECO:0000256" key="1">
    <source>
        <dbReference type="ARBA" id="ARBA00005721"/>
    </source>
</evidence>
<proteinExistence type="inferred from homology"/>
<dbReference type="EMBL" id="QFFZ01000036">
    <property type="protein sequence ID" value="TEB09882.1"/>
    <property type="molecule type" value="Genomic_DNA"/>
</dbReference>
<organism evidence="2 3">
    <name type="scientific">Pelotomaculum propionicicum</name>
    <dbReference type="NCBI Taxonomy" id="258475"/>
    <lineage>
        <taxon>Bacteria</taxon>
        <taxon>Bacillati</taxon>
        <taxon>Bacillota</taxon>
        <taxon>Clostridia</taxon>
        <taxon>Eubacteriales</taxon>
        <taxon>Desulfotomaculaceae</taxon>
        <taxon>Pelotomaculum</taxon>
    </lineage>
</organism>
<dbReference type="InterPro" id="IPR005531">
    <property type="entry name" value="Asp23"/>
</dbReference>
<dbReference type="Pfam" id="PF03780">
    <property type="entry name" value="Asp23"/>
    <property type="match status" value="1"/>
</dbReference>
<dbReference type="AlphaFoldDB" id="A0A4Y7RMI2"/>